<gene>
    <name evidence="1" type="ORF">CMC5_053760</name>
</gene>
<dbReference type="Gene3D" id="1.20.1440.30">
    <property type="entry name" value="Biosynthetic Protein domain"/>
    <property type="match status" value="1"/>
</dbReference>
<dbReference type="InterPro" id="IPR007815">
    <property type="entry name" value="Emycin_Estase"/>
</dbReference>
<protein>
    <submittedName>
        <fullName evidence="1">Erythromycin esterase</fullName>
    </submittedName>
</protein>
<reference evidence="1 2" key="1">
    <citation type="submission" date="2015-07" db="EMBL/GenBank/DDBJ databases">
        <title>Genome analysis of myxobacterium Chondromyces crocatus Cm c5 reveals a high potential for natural compound synthesis and the genetic basis for the loss of fruiting body formation.</title>
        <authorList>
            <person name="Zaburannyi N."/>
            <person name="Bunk B."/>
            <person name="Maier J."/>
            <person name="Overmann J."/>
            <person name="Mueller R."/>
        </authorList>
    </citation>
    <scope>NUCLEOTIDE SEQUENCE [LARGE SCALE GENOMIC DNA]</scope>
    <source>
        <strain evidence="1 2">Cm c5</strain>
    </source>
</reference>
<dbReference type="SUPFAM" id="SSF159501">
    <property type="entry name" value="EreA/ChaN-like"/>
    <property type="match status" value="1"/>
</dbReference>
<sequence length="450" mass="51583">MARMLRHDRFAERGLEHVERLVDQLRPLARPLSTDRDLDPLMARIGDARFVLLGEASHGTSEFYTWRTRLTQRLIREKGFHLIAVEGDWPDCHRVDRYVKGRPGAGRSAREVLHAFDRWPTWMWANREVEALIAWLREHNGGLPDERRVGFYGLDVYSLWDSMRAVIAYLDRVDPGAGRRARHAYECFAPFSEDEQQYARATVLVPTSCEDEVIEALVELRKHAPAYRGHDDEAYFDAEQNALTVKNAELYYRTMVRGGSASWNVRDGHMVETLERLLRFHGPTTKAIVWEHNTHIGDARFTDMADQGEVNVGQILRQRHEGEGVVLVGFSTYRGTVIAGEEWGAPMKRMLVPPGRPGSYEDVFHRLGGDDRLLLLGDAPATPELLEPRGHRAIGVVYHPQYEQYGNYVPTVLPRRYDAMLFIEESRALAPLHLVERHEPEVPETYPTGM</sequence>
<dbReference type="InterPro" id="IPR052036">
    <property type="entry name" value="Hydrolase/PRTase-associated"/>
</dbReference>
<dbReference type="AlphaFoldDB" id="A0A0K1EK23"/>
<dbReference type="GO" id="GO:0046677">
    <property type="term" value="P:response to antibiotic"/>
    <property type="evidence" value="ECO:0007669"/>
    <property type="project" value="InterPro"/>
</dbReference>
<dbReference type="Gene3D" id="3.40.1660.10">
    <property type="entry name" value="EreA-like (biosynthetic domain)"/>
    <property type="match status" value="1"/>
</dbReference>
<name>A0A0K1EK23_CHOCO</name>
<organism evidence="1 2">
    <name type="scientific">Chondromyces crocatus</name>
    <dbReference type="NCBI Taxonomy" id="52"/>
    <lineage>
        <taxon>Bacteria</taxon>
        <taxon>Pseudomonadati</taxon>
        <taxon>Myxococcota</taxon>
        <taxon>Polyangia</taxon>
        <taxon>Polyangiales</taxon>
        <taxon>Polyangiaceae</taxon>
        <taxon>Chondromyces</taxon>
    </lineage>
</organism>
<dbReference type="Proteomes" id="UP000067626">
    <property type="component" value="Chromosome"/>
</dbReference>
<dbReference type="STRING" id="52.CMC5_053760"/>
<dbReference type="PATRIC" id="fig|52.7.peg.5955"/>
<dbReference type="EMBL" id="CP012159">
    <property type="protein sequence ID" value="AKT41215.1"/>
    <property type="molecule type" value="Genomic_DNA"/>
</dbReference>
<dbReference type="CDD" id="cd14728">
    <property type="entry name" value="Ere-like"/>
    <property type="match status" value="1"/>
</dbReference>
<keyword evidence="2" id="KW-1185">Reference proteome</keyword>
<dbReference type="PANTHER" id="PTHR31299">
    <property type="entry name" value="ESTERASE, PUTATIVE (AFU_ORTHOLOGUE AFUA_1G05850)-RELATED"/>
    <property type="match status" value="1"/>
</dbReference>
<dbReference type="PIRSF" id="PIRSF036794">
    <property type="entry name" value="UCP_erythr_ester"/>
    <property type="match status" value="1"/>
</dbReference>
<dbReference type="PANTHER" id="PTHR31299:SF0">
    <property type="entry name" value="ESTERASE, PUTATIVE (AFU_ORTHOLOGUE AFUA_1G05850)-RELATED"/>
    <property type="match status" value="1"/>
</dbReference>
<dbReference type="KEGG" id="ccro:CMC5_053760"/>
<dbReference type="Pfam" id="PF05139">
    <property type="entry name" value="Erythro_esteras"/>
    <property type="match status" value="1"/>
</dbReference>
<dbReference type="InterPro" id="IPR014622">
    <property type="entry name" value="UCP036794_erythomycin"/>
</dbReference>
<dbReference type="Gene3D" id="3.30.1870.10">
    <property type="entry name" value="EreA-like, domain 2"/>
    <property type="match status" value="1"/>
</dbReference>
<evidence type="ECO:0000313" key="1">
    <source>
        <dbReference type="EMBL" id="AKT41215.1"/>
    </source>
</evidence>
<accession>A0A0K1EK23</accession>
<evidence type="ECO:0000313" key="2">
    <source>
        <dbReference type="Proteomes" id="UP000067626"/>
    </source>
</evidence>
<proteinExistence type="predicted"/>